<evidence type="ECO:0000256" key="1">
    <source>
        <dbReference type="ARBA" id="ARBA00022614"/>
    </source>
</evidence>
<dbReference type="InterPro" id="IPR003591">
    <property type="entry name" value="Leu-rich_rpt_typical-subtyp"/>
</dbReference>
<evidence type="ECO:0000256" key="2">
    <source>
        <dbReference type="ARBA" id="ARBA00022737"/>
    </source>
</evidence>
<keyword evidence="1" id="KW-0433">Leucine-rich repeat</keyword>
<dbReference type="CDD" id="cd21270">
    <property type="entry name" value="CH_LRCH1"/>
    <property type="match status" value="1"/>
</dbReference>
<organism evidence="6 7">
    <name type="scientific">Chionis minor</name>
    <name type="common">Black-faced sheathbill</name>
    <dbReference type="NCBI Taxonomy" id="227182"/>
    <lineage>
        <taxon>Eukaryota</taxon>
        <taxon>Metazoa</taxon>
        <taxon>Chordata</taxon>
        <taxon>Craniata</taxon>
        <taxon>Vertebrata</taxon>
        <taxon>Euteleostomi</taxon>
        <taxon>Archelosauria</taxon>
        <taxon>Archosauria</taxon>
        <taxon>Dinosauria</taxon>
        <taxon>Saurischia</taxon>
        <taxon>Theropoda</taxon>
        <taxon>Coelurosauria</taxon>
        <taxon>Aves</taxon>
        <taxon>Neognathae</taxon>
        <taxon>Neoaves</taxon>
        <taxon>Charadriiformes</taxon>
        <taxon>Chionididae</taxon>
        <taxon>Chionis</taxon>
    </lineage>
</organism>
<dbReference type="SMART" id="SM00033">
    <property type="entry name" value="CH"/>
    <property type="match status" value="1"/>
</dbReference>
<evidence type="ECO:0000313" key="6">
    <source>
        <dbReference type="EMBL" id="NWY50177.1"/>
    </source>
</evidence>
<dbReference type="Gene3D" id="1.10.418.10">
    <property type="entry name" value="Calponin-like domain"/>
    <property type="match status" value="1"/>
</dbReference>
<dbReference type="SUPFAM" id="SSF47576">
    <property type="entry name" value="Calponin-homology domain, CH-domain"/>
    <property type="match status" value="1"/>
</dbReference>
<feature type="non-terminal residue" evidence="6">
    <location>
        <position position="1"/>
    </location>
</feature>
<feature type="transmembrane region" description="Helical" evidence="4">
    <location>
        <begin position="720"/>
        <end position="738"/>
    </location>
</feature>
<evidence type="ECO:0000256" key="3">
    <source>
        <dbReference type="SAM" id="MobiDB-lite"/>
    </source>
</evidence>
<proteinExistence type="predicted"/>
<evidence type="ECO:0000259" key="5">
    <source>
        <dbReference type="PROSITE" id="PS50021"/>
    </source>
</evidence>
<dbReference type="AlphaFoldDB" id="A0A7K7EYY4"/>
<dbReference type="PROSITE" id="PS50021">
    <property type="entry name" value="CH"/>
    <property type="match status" value="1"/>
</dbReference>
<dbReference type="OrthoDB" id="6149831at2759"/>
<protein>
    <submittedName>
        <fullName evidence="6">LRCH1 protein</fullName>
    </submittedName>
</protein>
<evidence type="ECO:0000313" key="7">
    <source>
        <dbReference type="Proteomes" id="UP000557271"/>
    </source>
</evidence>
<dbReference type="FunFam" id="1.10.418.10:FF:000021">
    <property type="entry name" value="Leucine-rich repeat and calponin homology domain-containing protein 1 isoform 3"/>
    <property type="match status" value="1"/>
</dbReference>
<feature type="compositionally biased region" description="Polar residues" evidence="3">
    <location>
        <begin position="514"/>
        <end position="524"/>
    </location>
</feature>
<accession>A0A7K7EYY4</accession>
<feature type="compositionally biased region" description="Basic and acidic residues" evidence="3">
    <location>
        <begin position="345"/>
        <end position="362"/>
    </location>
</feature>
<feature type="region of interest" description="Disordered" evidence="3">
    <location>
        <begin position="298"/>
        <end position="382"/>
    </location>
</feature>
<dbReference type="SUPFAM" id="SSF52058">
    <property type="entry name" value="L domain-like"/>
    <property type="match status" value="1"/>
</dbReference>
<dbReference type="PROSITE" id="PS51450">
    <property type="entry name" value="LRR"/>
    <property type="match status" value="2"/>
</dbReference>
<dbReference type="FunFam" id="3.80.10.10:FF:000007">
    <property type="entry name" value="Leucine-rich repeat and calponin homology domain-containing protein 1 isoform 3"/>
    <property type="match status" value="1"/>
</dbReference>
<dbReference type="Pfam" id="PF00307">
    <property type="entry name" value="CH"/>
    <property type="match status" value="1"/>
</dbReference>
<keyword evidence="4" id="KW-0812">Transmembrane</keyword>
<dbReference type="EMBL" id="VZSF01000772">
    <property type="protein sequence ID" value="NWY50177.1"/>
    <property type="molecule type" value="Genomic_DNA"/>
</dbReference>
<keyword evidence="4" id="KW-1133">Transmembrane helix</keyword>
<feature type="region of interest" description="Disordered" evidence="3">
    <location>
        <begin position="502"/>
        <end position="524"/>
    </location>
</feature>
<dbReference type="SMART" id="SM00369">
    <property type="entry name" value="LRR_TYP"/>
    <property type="match status" value="5"/>
</dbReference>
<feature type="non-terminal residue" evidence="6">
    <location>
        <position position="745"/>
    </location>
</feature>
<dbReference type="GO" id="GO:0005737">
    <property type="term" value="C:cytoplasm"/>
    <property type="evidence" value="ECO:0007669"/>
    <property type="project" value="TreeGrafter"/>
</dbReference>
<keyword evidence="4" id="KW-0472">Membrane</keyword>
<reference evidence="6 7" key="1">
    <citation type="submission" date="2019-09" db="EMBL/GenBank/DDBJ databases">
        <title>Bird 10,000 Genomes (B10K) Project - Family phase.</title>
        <authorList>
            <person name="Zhang G."/>
        </authorList>
    </citation>
    <scope>NUCLEOTIDE SEQUENCE [LARGE SCALE GENOMIC DNA]</scope>
    <source>
        <strain evidence="6">B10K-UC-030-51</strain>
    </source>
</reference>
<keyword evidence="2" id="KW-0677">Repeat</keyword>
<sequence>MATLGGDSQPFPAAALAAATAAVGGGGSSSLGLQAPLNRGLERALEEAAHSGGLNLSGRKLKEFPRSAAALSHDLSDTVRADLSKNRLTEVPTELCHFVSLETLNLYHNCIKIIPDAIVNLQMLTYLNLSRNQLSSLPACLCGLPLKVLIASNNKLGSLPEEIGQLKQLMELDVSCNEITVLPQQIGQLKSLKELNVRRNYLEVLPQELVQLPLVKFDFSCNKVLMIPICFRKMVQLQVLLLENNPLQSPPAQICTKGKVHIFKYLTVQACQIKTADSLYLNAIEQQHLPQPVEESIDDIYPNKKDSDSGVGSDNGDKRLSATEPSDEDTVSFNVPMSDIVEEDQVVKEDSGHHANSRKVEFHQGSSHLIVNDKSRETGNEFDESNTLTTEFMSYIKASSAECDELLRIEEDTQWQTDEIINLTEEQTLDIAMIEQLREAVDLLQDPNRLSMDISENSDVNLYPMEPATALEFQKSTVKCVYLPFLDKNNAFNDLIVWNTSGQTSHNENKDKSPTMSPTTNTTIPFGLKPRSADPSLSLPPISFNTLTQAQTWDNFSYSIPSEGDSDNVFLRPQRNLESIDPQFTIRRKMEQMREERELVEQLRENIETRLKICLPEDLGSALMDGVVLCHLVNHVRPRSVGSIHVPSPAVPKLSMAKCRRNVENFLDACRKLGIPEADLCSPYDILQSDIRHIRKTVDTLLALGEKTPQSTSTFRSWDLIGFCLFHILFIVLMYITYHWNVLTA</sequence>
<gene>
    <name evidence="6" type="primary">Lrch1</name>
    <name evidence="6" type="ORF">CHIMIN_R11104</name>
</gene>
<keyword evidence="7" id="KW-1185">Reference proteome</keyword>
<dbReference type="InterPro" id="IPR050216">
    <property type="entry name" value="LRR_domain-containing"/>
</dbReference>
<dbReference type="Proteomes" id="UP000557271">
    <property type="component" value="Unassembled WGS sequence"/>
</dbReference>
<dbReference type="InterPro" id="IPR032675">
    <property type="entry name" value="LRR_dom_sf"/>
</dbReference>
<dbReference type="PANTHER" id="PTHR48051">
    <property type="match status" value="1"/>
</dbReference>
<dbReference type="InterPro" id="IPR001715">
    <property type="entry name" value="CH_dom"/>
</dbReference>
<dbReference type="InterPro" id="IPR001611">
    <property type="entry name" value="Leu-rich_rpt"/>
</dbReference>
<name>A0A7K7EYY4_CHIMN</name>
<dbReference type="PANTHER" id="PTHR48051:SF38">
    <property type="entry name" value="LEUCINE RICH REPEATS AND CALPONIN HOMOLOGY DOMAIN CONTAINING 1"/>
    <property type="match status" value="1"/>
</dbReference>
<feature type="domain" description="Calponin-homology (CH)" evidence="5">
    <location>
        <begin position="593"/>
        <end position="709"/>
    </location>
</feature>
<dbReference type="Pfam" id="PF13855">
    <property type="entry name" value="LRR_8"/>
    <property type="match status" value="2"/>
</dbReference>
<dbReference type="InterPro" id="IPR036872">
    <property type="entry name" value="CH_dom_sf"/>
</dbReference>
<dbReference type="Gene3D" id="3.80.10.10">
    <property type="entry name" value="Ribonuclease Inhibitor"/>
    <property type="match status" value="1"/>
</dbReference>
<dbReference type="SMART" id="SM00364">
    <property type="entry name" value="LRR_BAC"/>
    <property type="match status" value="4"/>
</dbReference>
<comment type="caution">
    <text evidence="6">The sequence shown here is derived from an EMBL/GenBank/DDBJ whole genome shotgun (WGS) entry which is preliminary data.</text>
</comment>
<evidence type="ECO:0000256" key="4">
    <source>
        <dbReference type="SAM" id="Phobius"/>
    </source>
</evidence>